<gene>
    <name evidence="2" type="primary">Ugt1a1_3</name>
    <name evidence="2" type="ORF">POSRUF_R14463</name>
</gene>
<comment type="caution">
    <text evidence="2">The sequence shown here is derived from an EMBL/GenBank/DDBJ whole genome shotgun (WGS) entry which is preliminary data.</text>
</comment>
<evidence type="ECO:0000313" key="2">
    <source>
        <dbReference type="EMBL" id="NXS30310.1"/>
    </source>
</evidence>
<feature type="non-terminal residue" evidence="2">
    <location>
        <position position="100"/>
    </location>
</feature>
<dbReference type="EMBL" id="VYZT01022765">
    <property type="protein sequence ID" value="NXS30310.1"/>
    <property type="molecule type" value="Genomic_DNA"/>
</dbReference>
<keyword evidence="1 2" id="KW-0808">Transferase</keyword>
<reference evidence="2 3" key="1">
    <citation type="submission" date="2019-09" db="EMBL/GenBank/DDBJ databases">
        <title>Bird 10,000 Genomes (B10K) Project - Family phase.</title>
        <authorList>
            <person name="Zhang G."/>
        </authorList>
    </citation>
    <scope>NUCLEOTIDE SEQUENCE [LARGE SCALE GENOMIC DNA]</scope>
    <source>
        <strain evidence="2">B10K-DU-002-71</strain>
        <tissue evidence="2">Muscle</tissue>
    </source>
</reference>
<evidence type="ECO:0000313" key="3">
    <source>
        <dbReference type="Proteomes" id="UP000583496"/>
    </source>
</evidence>
<accession>A0A7L2TA43</accession>
<dbReference type="AlphaFoldDB" id="A0A7L2TA43"/>
<dbReference type="InterPro" id="IPR002213">
    <property type="entry name" value="UDP_glucos_trans"/>
</dbReference>
<proteinExistence type="predicted"/>
<dbReference type="SUPFAM" id="SSF53756">
    <property type="entry name" value="UDP-Glycosyltransferase/glycogen phosphorylase"/>
    <property type="match status" value="1"/>
</dbReference>
<organism evidence="2 3">
    <name type="scientific">Pomatostomus ruficeps</name>
    <name type="common">Chestnut-crowned babbler</name>
    <dbReference type="NCBI Taxonomy" id="9176"/>
    <lineage>
        <taxon>Eukaryota</taxon>
        <taxon>Metazoa</taxon>
        <taxon>Chordata</taxon>
        <taxon>Craniata</taxon>
        <taxon>Vertebrata</taxon>
        <taxon>Euteleostomi</taxon>
        <taxon>Archelosauria</taxon>
        <taxon>Archosauria</taxon>
        <taxon>Dinosauria</taxon>
        <taxon>Saurischia</taxon>
        <taxon>Theropoda</taxon>
        <taxon>Coelurosauria</taxon>
        <taxon>Aves</taxon>
        <taxon>Neognathae</taxon>
        <taxon>Neoaves</taxon>
        <taxon>Telluraves</taxon>
        <taxon>Australaves</taxon>
        <taxon>Passeriformes</taxon>
        <taxon>Sylvioidea</taxon>
        <taxon>Timaliidae</taxon>
        <taxon>Pomatostomus</taxon>
    </lineage>
</organism>
<sequence>VAVDGSPWFILQEMLEVLQQRGHEVVVVAPEATVNVKASKSLEIKRYSVPFTQEEMDKEFKAFFNGAFEDGTFLERFLRPYEDMKRIAEIMVPSCERLLK</sequence>
<protein>
    <submittedName>
        <fullName evidence="2">UD11 glucuronosyltransferase</fullName>
    </submittedName>
</protein>
<feature type="non-terminal residue" evidence="2">
    <location>
        <position position="1"/>
    </location>
</feature>
<keyword evidence="3" id="KW-1185">Reference proteome</keyword>
<evidence type="ECO:0000256" key="1">
    <source>
        <dbReference type="ARBA" id="ARBA00022679"/>
    </source>
</evidence>
<dbReference type="Proteomes" id="UP000583496">
    <property type="component" value="Unassembled WGS sequence"/>
</dbReference>
<name>A0A7L2TA43_POMRU</name>
<dbReference type="OrthoDB" id="5835829at2759"/>
<dbReference type="Pfam" id="PF00201">
    <property type="entry name" value="UDPGT"/>
    <property type="match status" value="1"/>
</dbReference>
<dbReference type="GO" id="GO:0008194">
    <property type="term" value="F:UDP-glycosyltransferase activity"/>
    <property type="evidence" value="ECO:0007669"/>
    <property type="project" value="InterPro"/>
</dbReference>